<dbReference type="Proteomes" id="UP000694872">
    <property type="component" value="Unplaced"/>
</dbReference>
<proteinExistence type="predicted"/>
<dbReference type="Pfam" id="PF00782">
    <property type="entry name" value="DSPc"/>
    <property type="match status" value="1"/>
</dbReference>
<keyword evidence="2" id="KW-0904">Protein phosphatase</keyword>
<dbReference type="PANTHER" id="PTHR10367">
    <property type="entry name" value="MRNA-CAPPING ENZYME"/>
    <property type="match status" value="1"/>
</dbReference>
<dbReference type="InterPro" id="IPR029021">
    <property type="entry name" value="Prot-tyrosine_phosphatase-like"/>
</dbReference>
<sequence>MAGRIPDRWLQYKACGKVIEGTRIICFKVPLKRAMQVKHVEENNIWDITQLLLRIPNIGAVLDLTNTARYYNPKNFEAVGVLHKKIFIPGRAIPPEEKVSEFMNALDGFLEENNKCLVGVHCTHGLNRTGYMVCRYMRDRLGVPAAEAIRRFELARGYHIERDNYIADLLGKTPPPPDEGCETIVKPIKQEENDEKITCEEKEGINHKRKHEEKTNIHKNTKKKKHKRKKYKSNSSSMDKSDRSYDFKYDY</sequence>
<evidence type="ECO:0000259" key="4">
    <source>
        <dbReference type="PROSITE" id="PS50056"/>
    </source>
</evidence>
<dbReference type="InterPro" id="IPR000387">
    <property type="entry name" value="Tyr_Pase_dom"/>
</dbReference>
<dbReference type="CTD" id="692515"/>
<dbReference type="GeneID" id="106122155"/>
<name>A0AAJ7EDZ5_PAPXU</name>
<feature type="compositionally biased region" description="Basic and acidic residues" evidence="3">
    <location>
        <begin position="239"/>
        <end position="251"/>
    </location>
</feature>
<evidence type="ECO:0000256" key="1">
    <source>
        <dbReference type="ARBA" id="ARBA00022801"/>
    </source>
</evidence>
<dbReference type="AlphaFoldDB" id="A0AAJ7EDZ5"/>
<dbReference type="KEGG" id="pxu:106122155"/>
<dbReference type="InterPro" id="IPR000340">
    <property type="entry name" value="Dual-sp_phosphatase_cat-dom"/>
</dbReference>
<dbReference type="InterPro" id="IPR020422">
    <property type="entry name" value="TYR_PHOSPHATASE_DUAL_dom"/>
</dbReference>
<dbReference type="Gene3D" id="3.90.190.10">
    <property type="entry name" value="Protein tyrosine phosphatase superfamily"/>
    <property type="match status" value="1"/>
</dbReference>
<feature type="domain" description="Tyrosine specific protein phosphatases" evidence="4">
    <location>
        <begin position="100"/>
        <end position="167"/>
    </location>
</feature>
<dbReference type="GO" id="GO:0004721">
    <property type="term" value="F:phosphoprotein phosphatase activity"/>
    <property type="evidence" value="ECO:0007669"/>
    <property type="project" value="UniProtKB-KW"/>
</dbReference>
<dbReference type="InterPro" id="IPR051029">
    <property type="entry name" value="mRNA_Capping_Enz/RNA_Phosphat"/>
</dbReference>
<feature type="compositionally biased region" description="Basic and acidic residues" evidence="3">
    <location>
        <begin position="195"/>
        <end position="216"/>
    </location>
</feature>
<dbReference type="PROSITE" id="PS00383">
    <property type="entry name" value="TYR_PHOSPHATASE_1"/>
    <property type="match status" value="1"/>
</dbReference>
<dbReference type="SUPFAM" id="SSF52799">
    <property type="entry name" value="(Phosphotyrosine protein) phosphatases II"/>
    <property type="match status" value="1"/>
</dbReference>
<evidence type="ECO:0000256" key="2">
    <source>
        <dbReference type="ARBA" id="ARBA00022912"/>
    </source>
</evidence>
<evidence type="ECO:0000256" key="3">
    <source>
        <dbReference type="SAM" id="MobiDB-lite"/>
    </source>
</evidence>
<protein>
    <submittedName>
        <fullName evidence="5">RNA/RNP complex-1-interacting phosphatase</fullName>
    </submittedName>
</protein>
<reference evidence="5" key="1">
    <citation type="submission" date="2025-08" db="UniProtKB">
        <authorList>
            <consortium name="RefSeq"/>
        </authorList>
    </citation>
    <scope>IDENTIFICATION</scope>
</reference>
<gene>
    <name evidence="5" type="primary">LOC106122155</name>
</gene>
<keyword evidence="1" id="KW-0378">Hydrolase</keyword>
<dbReference type="PROSITE" id="PS50056">
    <property type="entry name" value="TYR_PHOSPHATASE_2"/>
    <property type="match status" value="1"/>
</dbReference>
<dbReference type="RefSeq" id="XP_013173504.1">
    <property type="nucleotide sequence ID" value="XM_013318050.1"/>
</dbReference>
<evidence type="ECO:0000313" key="5">
    <source>
        <dbReference type="RefSeq" id="XP_013173504.1"/>
    </source>
</evidence>
<dbReference type="PANTHER" id="PTHR10367:SF9">
    <property type="entry name" value="DUAL-SPECIFICITY PHOSPHATASE 11 (RNA_RNP COMPLEX 1-INTERACTING)"/>
    <property type="match status" value="1"/>
</dbReference>
<feature type="compositionally biased region" description="Basic residues" evidence="3">
    <location>
        <begin position="217"/>
        <end position="232"/>
    </location>
</feature>
<dbReference type="InterPro" id="IPR016130">
    <property type="entry name" value="Tyr_Pase_AS"/>
</dbReference>
<dbReference type="SMART" id="SM00195">
    <property type="entry name" value="DSPc"/>
    <property type="match status" value="1"/>
</dbReference>
<feature type="region of interest" description="Disordered" evidence="3">
    <location>
        <begin position="195"/>
        <end position="251"/>
    </location>
</feature>
<accession>A0AAJ7EDZ5</accession>
<dbReference type="GO" id="GO:0004651">
    <property type="term" value="F:polynucleotide 5'-phosphatase activity"/>
    <property type="evidence" value="ECO:0007669"/>
    <property type="project" value="TreeGrafter"/>
</dbReference>
<organism evidence="5">
    <name type="scientific">Papilio xuthus</name>
    <name type="common">Asian swallowtail butterfly</name>
    <dbReference type="NCBI Taxonomy" id="66420"/>
    <lineage>
        <taxon>Eukaryota</taxon>
        <taxon>Metazoa</taxon>
        <taxon>Ecdysozoa</taxon>
        <taxon>Arthropoda</taxon>
        <taxon>Hexapoda</taxon>
        <taxon>Insecta</taxon>
        <taxon>Pterygota</taxon>
        <taxon>Neoptera</taxon>
        <taxon>Endopterygota</taxon>
        <taxon>Lepidoptera</taxon>
        <taxon>Glossata</taxon>
        <taxon>Ditrysia</taxon>
        <taxon>Papilionoidea</taxon>
        <taxon>Papilionidae</taxon>
        <taxon>Papilioninae</taxon>
        <taxon>Papilio</taxon>
    </lineage>
</organism>